<keyword evidence="2" id="KW-1133">Transmembrane helix</keyword>
<feature type="transmembrane region" description="Helical" evidence="2">
    <location>
        <begin position="263"/>
        <end position="281"/>
    </location>
</feature>
<dbReference type="EMBL" id="BAABKG010000001">
    <property type="protein sequence ID" value="GAA5140269.1"/>
    <property type="molecule type" value="Genomic_DNA"/>
</dbReference>
<feature type="transmembrane region" description="Helical" evidence="2">
    <location>
        <begin position="287"/>
        <end position="308"/>
    </location>
</feature>
<accession>A0ABP9P8J0</accession>
<evidence type="ECO:0000256" key="1">
    <source>
        <dbReference type="SAM" id="MobiDB-lite"/>
    </source>
</evidence>
<sequence length="363" mass="35513">MTTTPVHTPVTEPRPSGLRRDSVLVALGCALLSAAVAVSSLRARTTNELDWSVFGVGLAATVGLLAVGLAARVLVKDADAARNLTAWPLSFGSVAAAIVVGVYFEAPENYAYIAGAIVAAGGVLGYVLAPSAAPALTATGGLALLYGQAASDVLDTDTSGSGLTSFVLAVAAFVVVVTALAWMLPPARIVVPVTAGAGAVVLYAFVLPLGAIGLALGGGLGGSGLGGGGGLDDDVYVTLAASAALVVLWLVAGYLSDHPGFKVLIIAITVTVVPSATLLLAVEHPTWWALVLGGVGGVVLVVVGLAGLRSSGSSGSTGTSTTGSGSPNTPPHGSPSPPSTPPYGSSPGTPPGGTPPPPSYLGR</sequence>
<feature type="transmembrane region" description="Helical" evidence="2">
    <location>
        <begin position="235"/>
        <end position="256"/>
    </location>
</feature>
<reference evidence="4" key="1">
    <citation type="journal article" date="2019" name="Int. J. Syst. Evol. Microbiol.">
        <title>The Global Catalogue of Microorganisms (GCM) 10K type strain sequencing project: providing services to taxonomists for standard genome sequencing and annotation.</title>
        <authorList>
            <consortium name="The Broad Institute Genomics Platform"/>
            <consortium name="The Broad Institute Genome Sequencing Center for Infectious Disease"/>
            <person name="Wu L."/>
            <person name="Ma J."/>
        </authorList>
    </citation>
    <scope>NUCLEOTIDE SEQUENCE [LARGE SCALE GENOMIC DNA]</scope>
    <source>
        <strain evidence="4">JCM 18459</strain>
    </source>
</reference>
<proteinExistence type="predicted"/>
<name>A0ABP9P8J0_9ACTN</name>
<feature type="transmembrane region" description="Helical" evidence="2">
    <location>
        <begin position="163"/>
        <end position="182"/>
    </location>
</feature>
<feature type="region of interest" description="Disordered" evidence="1">
    <location>
        <begin position="310"/>
        <end position="363"/>
    </location>
</feature>
<feature type="transmembrane region" description="Helical" evidence="2">
    <location>
        <begin position="189"/>
        <end position="215"/>
    </location>
</feature>
<dbReference type="RefSeq" id="WP_345452958.1">
    <property type="nucleotide sequence ID" value="NZ_BAABKG010000001.1"/>
</dbReference>
<feature type="transmembrane region" description="Helical" evidence="2">
    <location>
        <begin position="86"/>
        <end position="104"/>
    </location>
</feature>
<organism evidence="3 4">
    <name type="scientific">Nocardioides marinquilinus</name>
    <dbReference type="NCBI Taxonomy" id="1210400"/>
    <lineage>
        <taxon>Bacteria</taxon>
        <taxon>Bacillati</taxon>
        <taxon>Actinomycetota</taxon>
        <taxon>Actinomycetes</taxon>
        <taxon>Propionibacteriales</taxon>
        <taxon>Nocardioidaceae</taxon>
        <taxon>Nocardioides</taxon>
    </lineage>
</organism>
<feature type="compositionally biased region" description="Low complexity" evidence="1">
    <location>
        <begin position="310"/>
        <end position="327"/>
    </location>
</feature>
<evidence type="ECO:0000313" key="4">
    <source>
        <dbReference type="Proteomes" id="UP001500221"/>
    </source>
</evidence>
<dbReference type="Proteomes" id="UP001500221">
    <property type="component" value="Unassembled WGS sequence"/>
</dbReference>
<evidence type="ECO:0008006" key="5">
    <source>
        <dbReference type="Google" id="ProtNLM"/>
    </source>
</evidence>
<protein>
    <recommendedName>
        <fullName evidence="5">DMT family transporter</fullName>
    </recommendedName>
</protein>
<evidence type="ECO:0000313" key="3">
    <source>
        <dbReference type="EMBL" id="GAA5140269.1"/>
    </source>
</evidence>
<keyword evidence="2" id="KW-0472">Membrane</keyword>
<comment type="caution">
    <text evidence="3">The sequence shown here is derived from an EMBL/GenBank/DDBJ whole genome shotgun (WGS) entry which is preliminary data.</text>
</comment>
<feature type="transmembrane region" description="Helical" evidence="2">
    <location>
        <begin position="110"/>
        <end position="128"/>
    </location>
</feature>
<keyword evidence="2" id="KW-0812">Transmembrane</keyword>
<feature type="compositionally biased region" description="Pro residues" evidence="1">
    <location>
        <begin position="328"/>
        <end position="341"/>
    </location>
</feature>
<gene>
    <name evidence="3" type="ORF">GCM10023340_00120</name>
</gene>
<keyword evidence="4" id="KW-1185">Reference proteome</keyword>
<feature type="transmembrane region" description="Helical" evidence="2">
    <location>
        <begin position="53"/>
        <end position="74"/>
    </location>
</feature>
<feature type="transmembrane region" description="Helical" evidence="2">
    <location>
        <begin position="23"/>
        <end position="41"/>
    </location>
</feature>
<evidence type="ECO:0000256" key="2">
    <source>
        <dbReference type="SAM" id="Phobius"/>
    </source>
</evidence>
<feature type="compositionally biased region" description="Pro residues" evidence="1">
    <location>
        <begin position="348"/>
        <end position="363"/>
    </location>
</feature>